<protein>
    <recommendedName>
        <fullName evidence="2">PhoD-like phosphatase domain-containing protein</fullName>
    </recommendedName>
</protein>
<dbReference type="OrthoDB" id="9999821at2759"/>
<gene>
    <name evidence="3" type="ORF">CERZMDRAFT_30777</name>
</gene>
<feature type="region of interest" description="Disordered" evidence="1">
    <location>
        <begin position="62"/>
        <end position="82"/>
    </location>
</feature>
<dbReference type="GO" id="GO:0016020">
    <property type="term" value="C:membrane"/>
    <property type="evidence" value="ECO:0007669"/>
    <property type="project" value="TreeGrafter"/>
</dbReference>
<dbReference type="PANTHER" id="PTHR46689:SF1">
    <property type="entry name" value="PHOD-LIKE PHOSPHATASE DOMAIN-CONTAINING PROTEIN"/>
    <property type="match status" value="1"/>
</dbReference>
<dbReference type="Gene3D" id="3.60.21.70">
    <property type="entry name" value="PhoD-like phosphatase"/>
    <property type="match status" value="1"/>
</dbReference>
<organism evidence="3 4">
    <name type="scientific">Cercospora zeae-maydis SCOH1-5</name>
    <dbReference type="NCBI Taxonomy" id="717836"/>
    <lineage>
        <taxon>Eukaryota</taxon>
        <taxon>Fungi</taxon>
        <taxon>Dikarya</taxon>
        <taxon>Ascomycota</taxon>
        <taxon>Pezizomycotina</taxon>
        <taxon>Dothideomycetes</taxon>
        <taxon>Dothideomycetidae</taxon>
        <taxon>Mycosphaerellales</taxon>
        <taxon>Mycosphaerellaceae</taxon>
        <taxon>Cercospora</taxon>
    </lineage>
</organism>
<dbReference type="AlphaFoldDB" id="A0A6A6FWK4"/>
<proteinExistence type="predicted"/>
<feature type="compositionally biased region" description="Basic and acidic residues" evidence="1">
    <location>
        <begin position="68"/>
        <end position="82"/>
    </location>
</feature>
<evidence type="ECO:0000313" key="4">
    <source>
        <dbReference type="Proteomes" id="UP000799539"/>
    </source>
</evidence>
<dbReference type="Pfam" id="PF19050">
    <property type="entry name" value="PhoD_2"/>
    <property type="match status" value="2"/>
</dbReference>
<feature type="domain" description="PhoD-like phosphatase" evidence="2">
    <location>
        <begin position="401"/>
        <end position="554"/>
    </location>
</feature>
<dbReference type="Proteomes" id="UP000799539">
    <property type="component" value="Unassembled WGS sequence"/>
</dbReference>
<dbReference type="EMBL" id="ML992662">
    <property type="protein sequence ID" value="KAF2217781.1"/>
    <property type="molecule type" value="Genomic_DNA"/>
</dbReference>
<dbReference type="InterPro" id="IPR029052">
    <property type="entry name" value="Metallo-depent_PP-like"/>
</dbReference>
<name>A0A6A6FWK4_9PEZI</name>
<evidence type="ECO:0000313" key="3">
    <source>
        <dbReference type="EMBL" id="KAF2217781.1"/>
    </source>
</evidence>
<feature type="non-terminal residue" evidence="3">
    <location>
        <position position="556"/>
    </location>
</feature>
<sequence length="556" mass="64192">MAQLDGPYEEKANGFQPRLFLKCGPLLRYTGIRQQTVRNQRTHVVSQREVWKGTVMIVTEDDQSDLARTPDKSRIKKRDGERAGRYRETKAVRLHSERGFTFWRFSIEIELASQQTRVAYRINKGPAIGFWVPARGESMNIMFHSCNGFSMSVDSKTFSGPDPLWRDVLNRHQARPFHVMIGGGDQIYNDAAMRDTELFREWLQTKNPQYKHEADFTVEMQEELEEFYLHRYSMWFSQGLFSMANSQIPMVNIWDDHDIIDGYGSYPHHFMSTRIFTGLGAVAYKYYMLFQHQSLAAETEKEEPSWLLGHSPGPYINERSRSLFMSLGRHVAFLGLDCRTERMRDEVLSQETYDAIFDRCRAELVKGETKHLIVLLGVPIAYPRLNFLENILTSRVMDPIKAIGRTGMLGGFVNKFDGGVEILDDLDDHWTAKHHKAERNWFIQELQELAAEKSVRITILGGDVHLGAIGRFFSNGKFGLPKDKDHRYIPNVISSAIVNTPPPVMMADVLNKRNKIHHLDADTDEDMIPMFSHDVDGSKRNNTHLLPRRNFCVIRE</sequence>
<dbReference type="CDD" id="cd07389">
    <property type="entry name" value="MPP_PhoD"/>
    <property type="match status" value="1"/>
</dbReference>
<dbReference type="PANTHER" id="PTHR46689">
    <property type="entry name" value="MEMBRANE PROTEIN, PUTATIVE-RELATED"/>
    <property type="match status" value="1"/>
</dbReference>
<dbReference type="SUPFAM" id="SSF56300">
    <property type="entry name" value="Metallo-dependent phosphatases"/>
    <property type="match status" value="1"/>
</dbReference>
<dbReference type="InterPro" id="IPR043904">
    <property type="entry name" value="PhoD_2-like"/>
</dbReference>
<evidence type="ECO:0000259" key="2">
    <source>
        <dbReference type="Pfam" id="PF19050"/>
    </source>
</evidence>
<dbReference type="InterPro" id="IPR018946">
    <property type="entry name" value="PhoD-like_MPP"/>
</dbReference>
<dbReference type="InterPro" id="IPR038607">
    <property type="entry name" value="PhoD-like_sf"/>
</dbReference>
<feature type="domain" description="PhoD-like phosphatase" evidence="2">
    <location>
        <begin position="135"/>
        <end position="393"/>
    </location>
</feature>
<evidence type="ECO:0000256" key="1">
    <source>
        <dbReference type="SAM" id="MobiDB-lite"/>
    </source>
</evidence>
<accession>A0A6A6FWK4</accession>
<keyword evidence="4" id="KW-1185">Reference proteome</keyword>
<reference evidence="3" key="1">
    <citation type="journal article" date="2020" name="Stud. Mycol.">
        <title>101 Dothideomycetes genomes: a test case for predicting lifestyles and emergence of pathogens.</title>
        <authorList>
            <person name="Haridas S."/>
            <person name="Albert R."/>
            <person name="Binder M."/>
            <person name="Bloem J."/>
            <person name="Labutti K."/>
            <person name="Salamov A."/>
            <person name="Andreopoulos B."/>
            <person name="Baker S."/>
            <person name="Barry K."/>
            <person name="Bills G."/>
            <person name="Bluhm B."/>
            <person name="Cannon C."/>
            <person name="Castanera R."/>
            <person name="Culley D."/>
            <person name="Daum C."/>
            <person name="Ezra D."/>
            <person name="Gonzalez J."/>
            <person name="Henrissat B."/>
            <person name="Kuo A."/>
            <person name="Liang C."/>
            <person name="Lipzen A."/>
            <person name="Lutzoni F."/>
            <person name="Magnuson J."/>
            <person name="Mondo S."/>
            <person name="Nolan M."/>
            <person name="Ohm R."/>
            <person name="Pangilinan J."/>
            <person name="Park H.-J."/>
            <person name="Ramirez L."/>
            <person name="Alfaro M."/>
            <person name="Sun H."/>
            <person name="Tritt A."/>
            <person name="Yoshinaga Y."/>
            <person name="Zwiers L.-H."/>
            <person name="Turgeon B."/>
            <person name="Goodwin S."/>
            <person name="Spatafora J."/>
            <person name="Crous P."/>
            <person name="Grigoriev I."/>
        </authorList>
    </citation>
    <scope>NUCLEOTIDE SEQUENCE</scope>
    <source>
        <strain evidence="3">SCOH1-5</strain>
    </source>
</reference>